<name>A0A9W7E3Y8_9STRA</name>
<dbReference type="PANTHER" id="PTHR31954:SF1">
    <property type="entry name" value="CILIA- AND FLAGELLA-ASSOCIATED PROTEIN 157"/>
    <property type="match status" value="1"/>
</dbReference>
<evidence type="ECO:0000313" key="9">
    <source>
        <dbReference type="Proteomes" id="UP001165122"/>
    </source>
</evidence>
<evidence type="ECO:0000256" key="5">
    <source>
        <dbReference type="ARBA" id="ARBA00023069"/>
    </source>
</evidence>
<dbReference type="OrthoDB" id="166611at2759"/>
<keyword evidence="5" id="KW-0969">Cilium</keyword>
<keyword evidence="6" id="KW-0966">Cell projection</keyword>
<evidence type="ECO:0000256" key="2">
    <source>
        <dbReference type="ARBA" id="ARBA00010841"/>
    </source>
</evidence>
<proteinExistence type="inferred from homology"/>
<keyword evidence="9" id="KW-1185">Reference proteome</keyword>
<comment type="subcellular location">
    <subcellularLocation>
        <location evidence="1">Cell projection</location>
        <location evidence="1">Cilium</location>
    </subcellularLocation>
</comment>
<dbReference type="PANTHER" id="PTHR31954">
    <property type="entry name" value="CILIA- AND FLAGELLA-ASSOCIATED PROTEIN 157"/>
    <property type="match status" value="1"/>
</dbReference>
<organism evidence="8 9">
    <name type="scientific">Triparma laevis f. longispina</name>
    <dbReference type="NCBI Taxonomy" id="1714387"/>
    <lineage>
        <taxon>Eukaryota</taxon>
        <taxon>Sar</taxon>
        <taxon>Stramenopiles</taxon>
        <taxon>Ochrophyta</taxon>
        <taxon>Bolidophyceae</taxon>
        <taxon>Parmales</taxon>
        <taxon>Triparmaceae</taxon>
        <taxon>Triparma</taxon>
    </lineage>
</organism>
<evidence type="ECO:0000256" key="6">
    <source>
        <dbReference type="ARBA" id="ARBA00023273"/>
    </source>
</evidence>
<evidence type="ECO:0000256" key="7">
    <source>
        <dbReference type="SAM" id="Coils"/>
    </source>
</evidence>
<evidence type="ECO:0000256" key="4">
    <source>
        <dbReference type="ARBA" id="ARBA00023054"/>
    </source>
</evidence>
<dbReference type="Proteomes" id="UP001165122">
    <property type="component" value="Unassembled WGS sequence"/>
</dbReference>
<evidence type="ECO:0000313" key="8">
    <source>
        <dbReference type="EMBL" id="GMH64893.1"/>
    </source>
</evidence>
<dbReference type="InterPro" id="IPR038844">
    <property type="entry name" value="CFAP157"/>
</dbReference>
<dbReference type="GO" id="GO:0008017">
    <property type="term" value="F:microtubule binding"/>
    <property type="evidence" value="ECO:0007669"/>
    <property type="project" value="TreeGrafter"/>
</dbReference>
<feature type="coiled-coil region" evidence="7">
    <location>
        <begin position="125"/>
        <end position="187"/>
    </location>
</feature>
<sequence length="516" mass="58765">MGPKKKNKKGGGENVMETDKDIMSLMKKGLAQKKLLDDAATKRAELPAKMKELRERKKQALDNLFEVQKDLKQQKEDQNDVYFYLHKKLDDNYDVISSLEGQLLSEELERKAGEEKYAIDMEEDKKTFAGEEQKLKESLREVEEKLYGLKDVDGYKQETEQEMSSLLTDIEQERKEHYHIISEMERKAVKLKEIEKQKLLAEMKTAKLVLTDEAEKTLVKIKRDAKKDHERTGELLHNQGLKATKVLKKNTQVMNMNRKHRHDLALLGEIRQTMKEREVQYQKQIASLAEDLKDLDKEVLETVQEGNDKIEEMTIEEQSILAAIHELEASLQQAEEGVEEARGRAEDATNEYEIEVVCQEELDGFLSECLKDTRKQAAVVNKAGGTLPGWKDDRVWASSVLIPPRLQELSLAQRRAVFKYLIGEVQKYKLSVDKLMSAKGKGEPIFNEKAQEVGLSSMKTGIQGWDDYDEGSYLGTVMRGVRIGDFAVESRGCQTEEAGVGGVVLEGRGGRRILGL</sequence>
<gene>
    <name evidence="8" type="ORF">TrLO_g12669</name>
</gene>
<feature type="coiled-coil region" evidence="7">
    <location>
        <begin position="278"/>
        <end position="351"/>
    </location>
</feature>
<accession>A0A9W7E3Y8</accession>
<reference evidence="9" key="1">
    <citation type="journal article" date="2023" name="Commun. Biol.">
        <title>Genome analysis of Parmales, the sister group of diatoms, reveals the evolutionary specialization of diatoms from phago-mixotrophs to photoautotrophs.</title>
        <authorList>
            <person name="Ban H."/>
            <person name="Sato S."/>
            <person name="Yoshikawa S."/>
            <person name="Yamada K."/>
            <person name="Nakamura Y."/>
            <person name="Ichinomiya M."/>
            <person name="Sato N."/>
            <person name="Blanc-Mathieu R."/>
            <person name="Endo H."/>
            <person name="Kuwata A."/>
            <person name="Ogata H."/>
        </authorList>
    </citation>
    <scope>NUCLEOTIDE SEQUENCE [LARGE SCALE GENOMIC DNA]</scope>
    <source>
        <strain evidence="9">NIES 3700</strain>
    </source>
</reference>
<comment type="caution">
    <text evidence="8">The sequence shown here is derived from an EMBL/GenBank/DDBJ whole genome shotgun (WGS) entry which is preliminary data.</text>
</comment>
<dbReference type="GO" id="GO:0036064">
    <property type="term" value="C:ciliary basal body"/>
    <property type="evidence" value="ECO:0007669"/>
    <property type="project" value="TreeGrafter"/>
</dbReference>
<protein>
    <recommendedName>
        <fullName evidence="3">Cilia- and flagella-associated protein 157</fullName>
    </recommendedName>
</protein>
<feature type="coiled-coil region" evidence="7">
    <location>
        <begin position="36"/>
        <end position="77"/>
    </location>
</feature>
<dbReference type="EMBL" id="BRXW01000547">
    <property type="protein sequence ID" value="GMH64893.1"/>
    <property type="molecule type" value="Genomic_DNA"/>
</dbReference>
<keyword evidence="4 7" id="KW-0175">Coiled coil</keyword>
<evidence type="ECO:0000256" key="1">
    <source>
        <dbReference type="ARBA" id="ARBA00004138"/>
    </source>
</evidence>
<dbReference type="AlphaFoldDB" id="A0A9W7E3Y8"/>
<comment type="similarity">
    <text evidence="2">Belongs to the CFAP157 family.</text>
</comment>
<evidence type="ECO:0000256" key="3">
    <source>
        <dbReference type="ARBA" id="ARBA00014087"/>
    </source>
</evidence>